<keyword evidence="1" id="KW-0175">Coiled coil</keyword>
<proteinExistence type="predicted"/>
<name>A0A7S1KYF6_ALECA</name>
<sequence>MMQTQPVVQGGYQAEGCGNIVPALRTAPCLAAWCGDPDAQTARHPGHWYGGTSVAMTPDEDGASEVMTPGTGLLHTSYNSSVVRAQDPNASAAAMFMVESQASQVVEILGEIAEMSRAQRLSAAELEEERRHLAVREAAMRMECEEAQGLMKRLQAEVDQRRHARFEAESFSAELEEERQKSHAQRQAARRMRQRYERKLEEQAEELRRVLETAEYREQVQEATIGDLERRLSLVGETEEHSAANVASASSGQDTLQALPLVLEAPIQEASMPSVLESTRRRLFSPTVVLTPTSTAGEMMQWLFEGTIEHSTSAGSLLATSNLEPLVESTQDNVENVVPADQCAQEKTPKEAPPVGLVAEKVSIFEQRCHTPTQGVPAALRRGPRSVPTPFGSTRVFQDDIRQTTAGERISATPGFLRTSRRGSTTPLGTVEGSQLAADCLGG</sequence>
<organism evidence="2">
    <name type="scientific">Alexandrium catenella</name>
    <name type="common">Red tide dinoflagellate</name>
    <name type="synonym">Gonyaulax catenella</name>
    <dbReference type="NCBI Taxonomy" id="2925"/>
    <lineage>
        <taxon>Eukaryota</taxon>
        <taxon>Sar</taxon>
        <taxon>Alveolata</taxon>
        <taxon>Dinophyceae</taxon>
        <taxon>Gonyaulacales</taxon>
        <taxon>Pyrocystaceae</taxon>
        <taxon>Alexandrium</taxon>
    </lineage>
</organism>
<evidence type="ECO:0000313" key="2">
    <source>
        <dbReference type="EMBL" id="CAD9087768.1"/>
    </source>
</evidence>
<feature type="coiled-coil region" evidence="1">
    <location>
        <begin position="137"/>
        <end position="217"/>
    </location>
</feature>
<evidence type="ECO:0000256" key="1">
    <source>
        <dbReference type="SAM" id="Coils"/>
    </source>
</evidence>
<dbReference type="AlphaFoldDB" id="A0A7S1KYF6"/>
<protein>
    <submittedName>
        <fullName evidence="2">Uncharacterized protein</fullName>
    </submittedName>
</protein>
<accession>A0A7S1KYF6</accession>
<dbReference type="EMBL" id="HBGE01002024">
    <property type="protein sequence ID" value="CAD9087768.1"/>
    <property type="molecule type" value="Transcribed_RNA"/>
</dbReference>
<reference evidence="2" key="1">
    <citation type="submission" date="2021-01" db="EMBL/GenBank/DDBJ databases">
        <authorList>
            <person name="Corre E."/>
            <person name="Pelletier E."/>
            <person name="Niang G."/>
            <person name="Scheremetjew M."/>
            <person name="Finn R."/>
            <person name="Kale V."/>
            <person name="Holt S."/>
            <person name="Cochrane G."/>
            <person name="Meng A."/>
            <person name="Brown T."/>
            <person name="Cohen L."/>
        </authorList>
    </citation>
    <scope>NUCLEOTIDE SEQUENCE</scope>
    <source>
        <strain evidence="2">OF101</strain>
    </source>
</reference>
<gene>
    <name evidence="2" type="ORF">ACAT0790_LOCUS1238</name>
</gene>